<keyword evidence="5" id="KW-1185">Reference proteome</keyword>
<dbReference type="InterPro" id="IPR005046">
    <property type="entry name" value="DUF285"/>
</dbReference>
<dbReference type="InterPro" id="IPR041495">
    <property type="entry name" value="Mub_B2"/>
</dbReference>
<name>A0A1I1ET38_9LACO</name>
<dbReference type="Pfam" id="PF03382">
    <property type="entry name" value="DUF285"/>
    <property type="match status" value="1"/>
</dbReference>
<feature type="region of interest" description="Disordered" evidence="1">
    <location>
        <begin position="418"/>
        <end position="505"/>
    </location>
</feature>
<dbReference type="SUPFAM" id="SSF52058">
    <property type="entry name" value="L domain-like"/>
    <property type="match status" value="1"/>
</dbReference>
<dbReference type="OrthoDB" id="2317670at2"/>
<keyword evidence="2" id="KW-0812">Transmembrane</keyword>
<dbReference type="STRING" id="283737.SAMN05660453_0563"/>
<accession>A0A1I1ET38</accession>
<dbReference type="AlphaFoldDB" id="A0A1I1ET38"/>
<feature type="compositionally biased region" description="Low complexity" evidence="1">
    <location>
        <begin position="459"/>
        <end position="488"/>
    </location>
</feature>
<evidence type="ECO:0000256" key="2">
    <source>
        <dbReference type="SAM" id="Phobius"/>
    </source>
</evidence>
<dbReference type="RefSeq" id="WP_091501829.1">
    <property type="nucleotide sequence ID" value="NZ_FOLI01000001.1"/>
</dbReference>
<evidence type="ECO:0000256" key="1">
    <source>
        <dbReference type="SAM" id="MobiDB-lite"/>
    </source>
</evidence>
<feature type="compositionally biased region" description="Pro residues" evidence="1">
    <location>
        <begin position="440"/>
        <end position="458"/>
    </location>
</feature>
<reference evidence="4 5" key="1">
    <citation type="submission" date="2016-10" db="EMBL/GenBank/DDBJ databases">
        <authorList>
            <person name="de Groot N.N."/>
        </authorList>
    </citation>
    <scope>NUCLEOTIDE SEQUENCE [LARGE SCALE GENOMIC DNA]</scope>
    <source>
        <strain evidence="4 5">DSM 19113</strain>
    </source>
</reference>
<dbReference type="Proteomes" id="UP000199376">
    <property type="component" value="Unassembled WGS sequence"/>
</dbReference>
<sequence>MVNLNINVDKKNRHVKRWVAASLASFALLGAVSVTPATQHTLPVSQVRASADTTNGTFGTVSYTYDNSTNTLTFTSGGTLPVSSASSLSTLFPNVQHIVFTQAVAAPQQSENLFGGLTKLTDFTGLTNLDTSNTEHMGSLFADDSSLTSVDLSKFNTANVGNFDKMFYNCSSLTSLDVSSFNTAQVTNINDMFNGLSSVKNLDLSTFNTNRLQYTERMFENTSSLQTVDLSSFTTLITSGSYQTFSQIGNGQKLFVKLAQARIDPAESTGLGDHSSSDRYGYYTLVDSPSTANPQALTMNANDYTTFFDTGAKTGGWYEWGTTVPVTQITETKTVKRTINYLDSNHNEIAGQSPLVQTVSYQRTATKNWLTGAVTDYGQWQLATDSATQFSDVQIQQELGDNYIDPKVNDKAVTEINAETPTADSSDENIDVIYSTKTPTPTPTPAPTPNTPVTPTPTPSNNGGNGSNTPANGGTTPSSSGSNTPAASHTPSSETTNGTSGKTAKGVYGSSYSVAGNAVRHAMPETGKMIEKNAGIFVPAFLVAGLSTVGYLLTKRNK</sequence>
<evidence type="ECO:0000259" key="3">
    <source>
        <dbReference type="Pfam" id="PF17966"/>
    </source>
</evidence>
<keyword evidence="2" id="KW-0472">Membrane</keyword>
<proteinExistence type="predicted"/>
<organism evidence="4 5">
    <name type="scientific">Fructobacillus durionis</name>
    <dbReference type="NCBI Taxonomy" id="283737"/>
    <lineage>
        <taxon>Bacteria</taxon>
        <taxon>Bacillati</taxon>
        <taxon>Bacillota</taxon>
        <taxon>Bacilli</taxon>
        <taxon>Lactobacillales</taxon>
        <taxon>Lactobacillaceae</taxon>
        <taxon>Fructobacillus</taxon>
    </lineage>
</organism>
<dbReference type="NCBIfam" id="TIGR02167">
    <property type="entry name" value="Liste_lipo_26"/>
    <property type="match status" value="3"/>
</dbReference>
<dbReference type="InterPro" id="IPR011889">
    <property type="entry name" value="Liste_lipo_26"/>
</dbReference>
<feature type="transmembrane region" description="Helical" evidence="2">
    <location>
        <begin position="534"/>
        <end position="553"/>
    </location>
</feature>
<keyword evidence="2" id="KW-1133">Transmembrane helix</keyword>
<dbReference type="EMBL" id="FOLI01000001">
    <property type="protein sequence ID" value="SFB88688.1"/>
    <property type="molecule type" value="Genomic_DNA"/>
</dbReference>
<dbReference type="InterPro" id="IPR032675">
    <property type="entry name" value="LRR_dom_sf"/>
</dbReference>
<dbReference type="Gene3D" id="3.80.10.10">
    <property type="entry name" value="Ribonuclease Inhibitor"/>
    <property type="match status" value="1"/>
</dbReference>
<gene>
    <name evidence="4" type="ORF">SAMN05660453_0563</name>
</gene>
<feature type="domain" description="Mub B2-like" evidence="3">
    <location>
        <begin position="327"/>
        <end position="436"/>
    </location>
</feature>
<dbReference type="Gene3D" id="2.60.40.4300">
    <property type="match status" value="1"/>
</dbReference>
<evidence type="ECO:0000313" key="4">
    <source>
        <dbReference type="EMBL" id="SFB88688.1"/>
    </source>
</evidence>
<dbReference type="Pfam" id="PF17966">
    <property type="entry name" value="Muc_B2"/>
    <property type="match status" value="1"/>
</dbReference>
<protein>
    <submittedName>
        <fullName evidence="4">Surface protein</fullName>
    </submittedName>
</protein>
<evidence type="ECO:0000313" key="5">
    <source>
        <dbReference type="Proteomes" id="UP000199376"/>
    </source>
</evidence>
<feature type="compositionally biased region" description="Polar residues" evidence="1">
    <location>
        <begin position="489"/>
        <end position="502"/>
    </location>
</feature>